<keyword evidence="1" id="KW-1133">Transmembrane helix</keyword>
<dbReference type="Pfam" id="PF14296">
    <property type="entry name" value="O-ag_pol_Wzy"/>
    <property type="match status" value="1"/>
</dbReference>
<feature type="transmembrane region" description="Helical" evidence="1">
    <location>
        <begin position="265"/>
        <end position="286"/>
    </location>
</feature>
<organism evidence="2 3">
    <name type="scientific">Nonlabens dokdonensis</name>
    <dbReference type="NCBI Taxonomy" id="328515"/>
    <lineage>
        <taxon>Bacteria</taxon>
        <taxon>Pseudomonadati</taxon>
        <taxon>Bacteroidota</taxon>
        <taxon>Flavobacteriia</taxon>
        <taxon>Flavobacteriales</taxon>
        <taxon>Flavobacteriaceae</taxon>
        <taxon>Nonlabens</taxon>
    </lineage>
</organism>
<dbReference type="EMBL" id="MAAX01000186">
    <property type="protein sequence ID" value="OUS10994.1"/>
    <property type="molecule type" value="Genomic_DNA"/>
</dbReference>
<feature type="transmembrane region" description="Helical" evidence="1">
    <location>
        <begin position="98"/>
        <end position="119"/>
    </location>
</feature>
<dbReference type="AlphaFoldDB" id="A0A1Z8AKW9"/>
<feature type="transmembrane region" description="Helical" evidence="1">
    <location>
        <begin position="212"/>
        <end position="230"/>
    </location>
</feature>
<gene>
    <name evidence="2" type="ORF">A9Q93_12160</name>
</gene>
<feature type="transmembrane region" description="Helical" evidence="1">
    <location>
        <begin position="419"/>
        <end position="438"/>
    </location>
</feature>
<keyword evidence="1" id="KW-0812">Transmembrane</keyword>
<evidence type="ECO:0000313" key="3">
    <source>
        <dbReference type="Proteomes" id="UP000196102"/>
    </source>
</evidence>
<dbReference type="RefSeq" id="WP_303687719.1">
    <property type="nucleotide sequence ID" value="NZ_CAJXYO010000034.1"/>
</dbReference>
<feature type="transmembrane region" description="Helical" evidence="1">
    <location>
        <begin position="5"/>
        <end position="22"/>
    </location>
</feature>
<dbReference type="Proteomes" id="UP000196102">
    <property type="component" value="Unassembled WGS sequence"/>
</dbReference>
<comment type="caution">
    <text evidence="2">The sequence shown here is derived from an EMBL/GenBank/DDBJ whole genome shotgun (WGS) entry which is preliminary data.</text>
</comment>
<evidence type="ECO:0000313" key="2">
    <source>
        <dbReference type="EMBL" id="OUS10994.1"/>
    </source>
</evidence>
<feature type="transmembrane region" description="Helical" evidence="1">
    <location>
        <begin position="444"/>
        <end position="462"/>
    </location>
</feature>
<feature type="transmembrane region" description="Helical" evidence="1">
    <location>
        <begin position="242"/>
        <end position="258"/>
    </location>
</feature>
<feature type="transmembrane region" description="Helical" evidence="1">
    <location>
        <begin position="28"/>
        <end position="47"/>
    </location>
</feature>
<feature type="transmembrane region" description="Helical" evidence="1">
    <location>
        <begin position="388"/>
        <end position="412"/>
    </location>
</feature>
<sequence length="479" mass="55116">MILRNIFIFIYLFITVLLFSTFEATLELWLAFFGNAVLLTFITYYHIFIEKSYSPFLSAYIVFSFLFFLVAPVTQANVLAPLENGLFDHYFPYKEHLFLKANGLVAIFHICFFLFYIGIKSLIKKKPSQVPIQEIKISSLLRNTVLIILISVIIVVISYPFIVEELARPEYLPSSFSPGAQLIQKKILFVIPLAGIVLCKYLFDKKGISTQIWIINLFIMLLLFVLLFYFKNPLVEKRNALGPIYILLIFLFFPKLLNSNVKMSLTLFIIMIVFFPLAQIITHSDYGISEMLENPSLFSNVIDKGAMSKGFMSLNYDAFCNMGIVIEIVEERGLFYGFQLLSAFLFFIPRGIWEGKPDSSGIIVGDYLIEKYDYYFANLSNPVIAEGYMNFGIFGVVLMALMLAIAMIFFMTWLNSADYLKKAVAFYFAMHLLFLLRGDFTNGYSYFVGTLIGLYAIPKLIMKLSNFFFDQKVWVSKKN</sequence>
<proteinExistence type="predicted"/>
<feature type="transmembrane region" description="Helical" evidence="1">
    <location>
        <begin position="140"/>
        <end position="162"/>
    </location>
</feature>
<protein>
    <submittedName>
        <fullName evidence="2">Polysaccharide polymerase</fullName>
    </submittedName>
</protein>
<reference evidence="3" key="1">
    <citation type="journal article" date="2017" name="Proc. Natl. Acad. Sci. U.S.A.">
        <title>Simulation of Deepwater Horizon oil plume reveals substrate specialization within a complex community of hydrocarbon-degraders.</title>
        <authorList>
            <person name="Hu P."/>
            <person name="Dubinsky E.A."/>
            <person name="Probst A.J."/>
            <person name="Wang J."/>
            <person name="Sieber C.M.K."/>
            <person name="Tom L.M."/>
            <person name="Gardinali P."/>
            <person name="Banfield J.F."/>
            <person name="Atlas R.M."/>
            <person name="Andersen G.L."/>
        </authorList>
    </citation>
    <scope>NUCLEOTIDE SEQUENCE [LARGE SCALE GENOMIC DNA]</scope>
</reference>
<evidence type="ECO:0000256" key="1">
    <source>
        <dbReference type="SAM" id="Phobius"/>
    </source>
</evidence>
<keyword evidence="1" id="KW-0472">Membrane</keyword>
<name>A0A1Z8AKW9_9FLAO</name>
<dbReference type="InterPro" id="IPR029468">
    <property type="entry name" value="O-ag_pol_Wzy"/>
</dbReference>
<accession>A0A1Z8AKW9</accession>
<feature type="transmembrane region" description="Helical" evidence="1">
    <location>
        <begin position="59"/>
        <end position="78"/>
    </location>
</feature>
<feature type="transmembrane region" description="Helical" evidence="1">
    <location>
        <begin position="182"/>
        <end position="203"/>
    </location>
</feature>